<keyword evidence="2" id="KW-0378">Hydrolase</keyword>
<dbReference type="GO" id="GO:0005975">
    <property type="term" value="P:carbohydrate metabolic process"/>
    <property type="evidence" value="ECO:0007669"/>
    <property type="project" value="InterPro"/>
</dbReference>
<dbReference type="GO" id="GO:0005829">
    <property type="term" value="C:cytosol"/>
    <property type="evidence" value="ECO:0007669"/>
    <property type="project" value="TreeGrafter"/>
</dbReference>
<dbReference type="OrthoDB" id="200349at2759"/>
<organism evidence="10">
    <name type="scientific">Castor canadensis</name>
    <name type="common">American beaver</name>
    <dbReference type="NCBI Taxonomy" id="51338"/>
    <lineage>
        <taxon>Eukaryota</taxon>
        <taxon>Metazoa</taxon>
        <taxon>Chordata</taxon>
        <taxon>Craniata</taxon>
        <taxon>Vertebrata</taxon>
        <taxon>Euteleostomi</taxon>
        <taxon>Mammalia</taxon>
        <taxon>Eutheria</taxon>
        <taxon>Euarchontoglires</taxon>
        <taxon>Glires</taxon>
        <taxon>Rodentia</taxon>
        <taxon>Castorimorpha</taxon>
        <taxon>Castoridae</taxon>
        <taxon>Castor</taxon>
    </lineage>
</organism>
<evidence type="ECO:0000256" key="2">
    <source>
        <dbReference type="ARBA" id="ARBA00022801"/>
    </source>
</evidence>
<comment type="similarity">
    <text evidence="1">Belongs to the glycosyl hydrolase 65 family.</text>
</comment>
<dbReference type="AlphaFoldDB" id="A0A8B7W578"/>
<evidence type="ECO:0000259" key="9">
    <source>
        <dbReference type="Pfam" id="PF03632"/>
    </source>
</evidence>
<sequence>MACAFLRPSPLSDLPMEDAREDPTVFTAPSLPKDPRLLATVTNTYLGTRVYQDTLHVSGLYNGAAGGTHRAILPNPLNTRMEAPAETGEQLTENFALDTNTGSFLHTLEGPSFRASQRIYAHRMLPHVLAFSVSIERLAAGSWPITVLLQSAFSPKSPDLDLHLGPDFQGVRYLYGHTLTPEQPGGPQQEVHMLWTPVPPALTLGKDEEARTWDFLTVVGSSQAEAQACLAEALQLQAQGTLYIAHAQAWAQFWAGCGLDVAGPLALRQVLRGSLYYLLSALPQPGTPGYICHGLSPGGLSNGSQEECYWGHIFWDQAARAILEYRIRTLGGALENARNLGYQGAKFAWESAGSGLEVCPEDIYGAQEIHINGAVVLAFQLYYYTTQDLHLFQEAGGWDVVSAVAEFWCSRVEWSPREEEYHMRGVMPPDEYHSGINNSVYTNVLVQNSLRFAAALAQDLGLPVPDQWLVVADKIKVPFDPERNFHPEFDGYELGEEVKQADVVLLGYPVPFTLSPDVRRKNLEIYEAVTSPRGPAMTWSMFAVGWMELKDPSKVRDLLDRSFTNVTEPFKVWTENADGSGAVNFLTGMGGFLQAVLFGCTGFRITEASVKFDPLCPVGVSRVHISGISYQGNKLNFAFSKDSITVEVTAQAEPWAPLLEAKLWPSQTRLPLLLGHKVSFPHSAGQIQRSPP</sequence>
<dbReference type="CTD" id="80162"/>
<proteinExistence type="inferred from homology"/>
<accession>A0A8B7W578</accession>
<comment type="catalytic activity">
    <reaction evidence="4">
        <text>(5R)-5-O-[alpha-D-glucosyl-(1-&gt;2)-beta-D-galactosyl]-5-hydroxy-L-lysyl-[collagen] + H2O = (5R)-5-O-(beta-D-galactosyl)-5-hydroxy-L-lysyl-[collagen] + D-glucose</text>
        <dbReference type="Rhea" id="RHEA:11068"/>
        <dbReference type="Rhea" id="RHEA-COMP:12753"/>
        <dbReference type="Rhea" id="RHEA-COMP:12754"/>
        <dbReference type="ChEBI" id="CHEBI:4167"/>
        <dbReference type="ChEBI" id="CHEBI:15377"/>
        <dbReference type="ChEBI" id="CHEBI:133443"/>
        <dbReference type="ChEBI" id="CHEBI:133452"/>
        <dbReference type="EC" id="3.2.1.107"/>
    </reaction>
</comment>
<dbReference type="PANTHER" id="PTHR11051">
    <property type="entry name" value="GLYCOSYL HYDROLASE-RELATED"/>
    <property type="match status" value="1"/>
</dbReference>
<keyword evidence="3" id="KW-0326">Glycosidase</keyword>
<dbReference type="InterPro" id="IPR005195">
    <property type="entry name" value="Glyco_hydro_65_M"/>
</dbReference>
<dbReference type="Pfam" id="PF03632">
    <property type="entry name" value="Glyco_hydro_65m"/>
    <property type="match status" value="1"/>
</dbReference>
<dbReference type="InterPro" id="IPR008928">
    <property type="entry name" value="6-hairpin_glycosidase_sf"/>
</dbReference>
<evidence type="ECO:0000256" key="5">
    <source>
        <dbReference type="ARBA" id="ARBA00053339"/>
    </source>
</evidence>
<dbReference type="RefSeq" id="XP_020039058.1">
    <property type="nucleotide sequence ID" value="XM_020183469.1"/>
</dbReference>
<gene>
    <name evidence="10" type="primary">Pgghg</name>
</gene>
<dbReference type="SUPFAM" id="SSF48208">
    <property type="entry name" value="Six-hairpin glycosidases"/>
    <property type="match status" value="1"/>
</dbReference>
<dbReference type="GO" id="GO:0047402">
    <property type="term" value="F:protein-glucosylgalactosylhydroxylysine glucosidase activity"/>
    <property type="evidence" value="ECO:0007669"/>
    <property type="project" value="UniProtKB-EC"/>
</dbReference>
<reference evidence="10" key="1">
    <citation type="submission" date="2025-08" db="UniProtKB">
        <authorList>
            <consortium name="RefSeq"/>
        </authorList>
    </citation>
    <scope>IDENTIFICATION</scope>
    <source>
        <tissue evidence="10">Leukocyte</tissue>
    </source>
</reference>
<dbReference type="Gene3D" id="2.60.420.10">
    <property type="entry name" value="Maltose phosphorylase, domain 3"/>
    <property type="match status" value="1"/>
</dbReference>
<evidence type="ECO:0000256" key="6">
    <source>
        <dbReference type="ARBA" id="ARBA00066430"/>
    </source>
</evidence>
<evidence type="ECO:0000256" key="7">
    <source>
        <dbReference type="ARBA" id="ARBA00071505"/>
    </source>
</evidence>
<protein>
    <recommendedName>
        <fullName evidence="7">Protein-glucosylgalactosylhydroxylysine glucosidase</fullName>
        <ecNumber evidence="6">3.2.1.107</ecNumber>
    </recommendedName>
    <alternativeName>
        <fullName evidence="8">Acid trehalase-like protein 1</fullName>
    </alternativeName>
</protein>
<comment type="function">
    <text evidence="5">Catalyzes the hydrolysis of glucose from the disaccharide unit linked to hydroxylysine residues of collagen and collagen-like proteins.</text>
</comment>
<dbReference type="EC" id="3.2.1.107" evidence="6"/>
<evidence type="ECO:0000256" key="4">
    <source>
        <dbReference type="ARBA" id="ARBA00051415"/>
    </source>
</evidence>
<name>A0A8B7W578_CASCN</name>
<dbReference type="PANTHER" id="PTHR11051:SF8">
    <property type="entry name" value="PROTEIN-GLUCOSYLGALACTOSYLHYDROXYLYSINE GLUCOSIDASE"/>
    <property type="match status" value="1"/>
</dbReference>
<dbReference type="Gene3D" id="1.50.10.10">
    <property type="match status" value="1"/>
</dbReference>
<evidence type="ECO:0000256" key="1">
    <source>
        <dbReference type="ARBA" id="ARBA00006768"/>
    </source>
</evidence>
<feature type="domain" description="Glycoside hydrolase family 65 central catalytic" evidence="9">
    <location>
        <begin position="303"/>
        <end position="493"/>
    </location>
</feature>
<dbReference type="FunFam" id="1.50.10.10:FF:000023">
    <property type="entry name" value="Protein-glucosylgalactosylhydroxylysine glucosidase"/>
    <property type="match status" value="1"/>
</dbReference>
<evidence type="ECO:0000256" key="8">
    <source>
        <dbReference type="ARBA" id="ARBA00079982"/>
    </source>
</evidence>
<dbReference type="InterPro" id="IPR012341">
    <property type="entry name" value="6hp_glycosidase-like_sf"/>
</dbReference>
<evidence type="ECO:0000313" key="10">
    <source>
        <dbReference type="RefSeq" id="XP_020039058.1"/>
    </source>
</evidence>
<evidence type="ECO:0000256" key="3">
    <source>
        <dbReference type="ARBA" id="ARBA00023295"/>
    </source>
</evidence>